<evidence type="ECO:0000313" key="2">
    <source>
        <dbReference type="EMBL" id="TCD70214.1"/>
    </source>
</evidence>
<organism evidence="2 3">
    <name type="scientific">Steccherinum ochraceum</name>
    <dbReference type="NCBI Taxonomy" id="92696"/>
    <lineage>
        <taxon>Eukaryota</taxon>
        <taxon>Fungi</taxon>
        <taxon>Dikarya</taxon>
        <taxon>Basidiomycota</taxon>
        <taxon>Agaricomycotina</taxon>
        <taxon>Agaricomycetes</taxon>
        <taxon>Polyporales</taxon>
        <taxon>Steccherinaceae</taxon>
        <taxon>Steccherinum</taxon>
    </lineage>
</organism>
<proteinExistence type="predicted"/>
<dbReference type="Proteomes" id="UP000292702">
    <property type="component" value="Unassembled WGS sequence"/>
</dbReference>
<sequence>MANQTADAATQIQPQMHVHTATYANSGQFSLGDGHISISAFPSVLQPTQFHANGVGPPPGTPSTPATIAGTKRKPDDEQIHSPQKKRGKEVADVEVSESPSGDARQTGARHWTDEEKGKLFDWLVGEDRNWEGFSTQMNTVFREAAAQLFENKKTFTAVKSCYHRNVEAFRQIYALEKYLIQVTTLPPPGSAPPHGFTPLPLGFPNPSARSAFIERRLESARALPVDIGVGNVSPKVVEHWCRKGWYVLFKRRFKEDTEGQIVPYFGRDPSASLLGKGLSPAIAILFPHPDLPGAADIATEQDNGTDEVAADEMATGRKGTSDSVTSTQDLRRSVDDHTDERETPSSTPLQSPMIGIDDSSTKKAPTHHTSRFRIRRPPPEDPPAPSASTSSSSPQQSPQSQSQQHQHSPHYHQPSGVPMYASGPVAAYPGYPPPPHAYPPAHMYPPPPPTHFDYSQAYTPGYAMQHNPQMQHMIQLTQNLVGACTTLVEQLRAQAEDGKALLEAMKKREEQEKTGSASTAGTDRAAFAAQVLGDPKVDEEVKQAAREYLKKLFS</sequence>
<gene>
    <name evidence="2" type="ORF">EIP91_004395</name>
</gene>
<name>A0A4R0S1W1_9APHY</name>
<dbReference type="OrthoDB" id="2685034at2759"/>
<accession>A0A4R0S1W1</accession>
<protein>
    <submittedName>
        <fullName evidence="2">Uncharacterized protein</fullName>
    </submittedName>
</protein>
<feature type="region of interest" description="Disordered" evidence="1">
    <location>
        <begin position="296"/>
        <end position="421"/>
    </location>
</feature>
<evidence type="ECO:0000313" key="3">
    <source>
        <dbReference type="Proteomes" id="UP000292702"/>
    </source>
</evidence>
<reference evidence="2 3" key="1">
    <citation type="submission" date="2018-11" db="EMBL/GenBank/DDBJ databases">
        <title>Genome assembly of Steccherinum ochraceum LE-BIN_3174, the white-rot fungus of the Steccherinaceae family (The Residual Polyporoid clade, Polyporales, Basidiomycota).</title>
        <authorList>
            <person name="Fedorova T.V."/>
            <person name="Glazunova O.A."/>
            <person name="Landesman E.O."/>
            <person name="Moiseenko K.V."/>
            <person name="Psurtseva N.V."/>
            <person name="Savinova O.S."/>
            <person name="Shakhova N.V."/>
            <person name="Tyazhelova T.V."/>
            <person name="Vasina D.V."/>
        </authorList>
    </citation>
    <scope>NUCLEOTIDE SEQUENCE [LARGE SCALE GENOMIC DNA]</scope>
    <source>
        <strain evidence="2 3">LE-BIN_3174</strain>
    </source>
</reference>
<comment type="caution">
    <text evidence="2">The sequence shown here is derived from an EMBL/GenBank/DDBJ whole genome shotgun (WGS) entry which is preliminary data.</text>
</comment>
<feature type="compositionally biased region" description="Low complexity" evidence="1">
    <location>
        <begin position="387"/>
        <end position="421"/>
    </location>
</feature>
<dbReference type="STRING" id="92696.A0A4R0S1W1"/>
<evidence type="ECO:0000256" key="1">
    <source>
        <dbReference type="SAM" id="MobiDB-lite"/>
    </source>
</evidence>
<feature type="compositionally biased region" description="Basic residues" evidence="1">
    <location>
        <begin position="365"/>
        <end position="377"/>
    </location>
</feature>
<feature type="compositionally biased region" description="Basic and acidic residues" evidence="1">
    <location>
        <begin position="330"/>
        <end position="344"/>
    </location>
</feature>
<keyword evidence="3" id="KW-1185">Reference proteome</keyword>
<dbReference type="EMBL" id="RWJN01000025">
    <property type="protein sequence ID" value="TCD70214.1"/>
    <property type="molecule type" value="Genomic_DNA"/>
</dbReference>
<feature type="region of interest" description="Disordered" evidence="1">
    <location>
        <begin position="49"/>
        <end position="112"/>
    </location>
</feature>
<dbReference type="AlphaFoldDB" id="A0A4R0S1W1"/>